<reference evidence="2 3" key="1">
    <citation type="journal article" date="2021" name="Microbiol. Spectr.">
        <title>A Single Bacterium Capable of Oxidation and Reduction of Iron at Circumneutral pH.</title>
        <authorList>
            <person name="Kato S."/>
            <person name="Ohkuma M."/>
        </authorList>
    </citation>
    <scope>NUCLEOTIDE SEQUENCE [LARGE SCALE GENOMIC DNA]</scope>
    <source>
        <strain evidence="2 3">MIZ03</strain>
    </source>
</reference>
<sequence>MQLPSIDRIPSSRPLAAESASLATGKVVPVAPVNPSHQNAIPDEPVPSVINMINQVDKPNFGEGVYSSVADPTRAGSSEAVQTDWTVKKPAPEEVKPPPEPPMYQLLLDNMKSLWLASASAVQVQQEVKDQVQLTPNRLDASTQGLMTEQSFTYSPTKIAKTEKPQM</sequence>
<protein>
    <submittedName>
        <fullName evidence="2">Uncharacterized protein</fullName>
    </submittedName>
</protein>
<organism evidence="2 3">
    <name type="scientific">Rhodoferax lithotrophicus</name>
    <dbReference type="NCBI Taxonomy" id="2798804"/>
    <lineage>
        <taxon>Bacteria</taxon>
        <taxon>Pseudomonadati</taxon>
        <taxon>Pseudomonadota</taxon>
        <taxon>Betaproteobacteria</taxon>
        <taxon>Burkholderiales</taxon>
        <taxon>Comamonadaceae</taxon>
        <taxon>Rhodoferax</taxon>
    </lineage>
</organism>
<accession>A0ABM7MS44</accession>
<dbReference type="RefSeq" id="WP_223905046.1">
    <property type="nucleotide sequence ID" value="NZ_AP024238.1"/>
</dbReference>
<dbReference type="Proteomes" id="UP000824366">
    <property type="component" value="Chromosome"/>
</dbReference>
<evidence type="ECO:0000256" key="1">
    <source>
        <dbReference type="SAM" id="MobiDB-lite"/>
    </source>
</evidence>
<evidence type="ECO:0000313" key="2">
    <source>
        <dbReference type="EMBL" id="BCO29170.1"/>
    </source>
</evidence>
<name>A0ABM7MS44_9BURK</name>
<proteinExistence type="predicted"/>
<evidence type="ECO:0000313" key="3">
    <source>
        <dbReference type="Proteomes" id="UP000824366"/>
    </source>
</evidence>
<gene>
    <name evidence="2" type="ORF">MIZ03_4082</name>
</gene>
<feature type="region of interest" description="Disordered" evidence="1">
    <location>
        <begin position="1"/>
        <end position="20"/>
    </location>
</feature>
<keyword evidence="3" id="KW-1185">Reference proteome</keyword>
<dbReference type="EMBL" id="AP024238">
    <property type="protein sequence ID" value="BCO29170.1"/>
    <property type="molecule type" value="Genomic_DNA"/>
</dbReference>